<dbReference type="EMBL" id="LSTR01000057">
    <property type="protein sequence ID" value="OAH41359.1"/>
    <property type="molecule type" value="Genomic_DNA"/>
</dbReference>
<dbReference type="InterPro" id="IPR010662">
    <property type="entry name" value="RBBP9/YdeN"/>
</dbReference>
<evidence type="ECO:0000313" key="2">
    <source>
        <dbReference type="Proteomes" id="UP000077262"/>
    </source>
</evidence>
<dbReference type="SUPFAM" id="SSF53474">
    <property type="entry name" value="alpha/beta-Hydrolases"/>
    <property type="match status" value="1"/>
</dbReference>
<dbReference type="Gene3D" id="3.40.50.1820">
    <property type="entry name" value="alpha/beta hydrolase"/>
    <property type="match status" value="1"/>
</dbReference>
<protein>
    <submittedName>
        <fullName evidence="1">Esterase</fullName>
    </submittedName>
</protein>
<gene>
    <name evidence="1" type="ORF">AX777_11805</name>
</gene>
<dbReference type="AlphaFoldDB" id="A0A177JJ43"/>
<comment type="caution">
    <text evidence="1">The sequence shown here is derived from an EMBL/GenBank/DDBJ whole genome shotgun (WGS) entry which is preliminary data.</text>
</comment>
<evidence type="ECO:0000313" key="1">
    <source>
        <dbReference type="EMBL" id="OAH41359.1"/>
    </source>
</evidence>
<accession>A0A177JJ43</accession>
<name>A0A177JJ43_SPHYA</name>
<dbReference type="OrthoDB" id="9804993at2"/>
<reference evidence="1 2" key="1">
    <citation type="submission" date="2016-02" db="EMBL/GenBank/DDBJ databases">
        <authorList>
            <person name="Wen L."/>
            <person name="He K."/>
            <person name="Yang H."/>
        </authorList>
    </citation>
    <scope>NUCLEOTIDE SEQUENCE [LARGE SCALE GENOMIC DNA]</scope>
    <source>
        <strain evidence="1 2">CD09_2</strain>
    </source>
</reference>
<proteinExistence type="predicted"/>
<organism evidence="1 2">
    <name type="scientific">Sphingobium yanoikuyae</name>
    <name type="common">Sphingomonas yanoikuyae</name>
    <dbReference type="NCBI Taxonomy" id="13690"/>
    <lineage>
        <taxon>Bacteria</taxon>
        <taxon>Pseudomonadati</taxon>
        <taxon>Pseudomonadota</taxon>
        <taxon>Alphaproteobacteria</taxon>
        <taxon>Sphingomonadales</taxon>
        <taxon>Sphingomonadaceae</taxon>
        <taxon>Sphingobium</taxon>
    </lineage>
</organism>
<dbReference type="GO" id="GO:0016787">
    <property type="term" value="F:hydrolase activity"/>
    <property type="evidence" value="ECO:0007669"/>
    <property type="project" value="InterPro"/>
</dbReference>
<sequence>MEVQMTIHTLSDDQTPTILTVPGLMNSGPGHWQSLWEKALPDCHRVELGSWDAPHRNAWITNLGHAIAQVNGPVILAAHSLGCHAVAWWAAFETGQLRDKVAGALLVAPPEVDSGAVDRRLVGFGPTPKGLLPFPSIVVASRNDPYIDFASARRLAQFWGSQFADAGESGHINAASDLGEWSFGQFLLHRLTDRTAPADLAAVRNEEARRSAEMSIRYGF</sequence>
<dbReference type="Pfam" id="PF06821">
    <property type="entry name" value="Ser_hydrolase"/>
    <property type="match status" value="1"/>
</dbReference>
<dbReference type="InterPro" id="IPR029058">
    <property type="entry name" value="AB_hydrolase_fold"/>
</dbReference>
<dbReference type="Proteomes" id="UP000077262">
    <property type="component" value="Unassembled WGS sequence"/>
</dbReference>